<dbReference type="Proteomes" id="UP000214646">
    <property type="component" value="Unassembled WGS sequence"/>
</dbReference>
<feature type="chain" id="PRO_5013257098" evidence="2">
    <location>
        <begin position="19"/>
        <end position="706"/>
    </location>
</feature>
<keyword evidence="4" id="KW-1185">Reference proteome</keyword>
<evidence type="ECO:0000256" key="1">
    <source>
        <dbReference type="SAM" id="MobiDB-lite"/>
    </source>
</evidence>
<feature type="compositionally biased region" description="Polar residues" evidence="1">
    <location>
        <begin position="312"/>
        <end position="325"/>
    </location>
</feature>
<dbReference type="AlphaFoldDB" id="A0A225DMJ9"/>
<reference evidence="4" key="1">
    <citation type="submission" date="2017-06" db="EMBL/GenBank/DDBJ databases">
        <title>Genome analysis of Fimbriiglobus ruber SP5, the first member of the order Planctomycetales with confirmed chitinolytic capability.</title>
        <authorList>
            <person name="Ravin N.V."/>
            <person name="Rakitin A.L."/>
            <person name="Ivanova A.A."/>
            <person name="Beletsky A.V."/>
            <person name="Kulichevskaya I.S."/>
            <person name="Mardanov A.V."/>
            <person name="Dedysh S.N."/>
        </authorList>
    </citation>
    <scope>NUCLEOTIDE SEQUENCE [LARGE SCALE GENOMIC DNA]</scope>
    <source>
        <strain evidence="4">SP5</strain>
    </source>
</reference>
<feature type="compositionally biased region" description="Pro residues" evidence="1">
    <location>
        <begin position="235"/>
        <end position="253"/>
    </location>
</feature>
<feature type="signal peptide" evidence="2">
    <location>
        <begin position="1"/>
        <end position="18"/>
    </location>
</feature>
<feature type="compositionally biased region" description="Low complexity" evidence="1">
    <location>
        <begin position="328"/>
        <end position="361"/>
    </location>
</feature>
<feature type="compositionally biased region" description="Low complexity" evidence="1">
    <location>
        <begin position="481"/>
        <end position="493"/>
    </location>
</feature>
<feature type="compositionally biased region" description="Pro residues" evidence="1">
    <location>
        <begin position="462"/>
        <end position="480"/>
    </location>
</feature>
<dbReference type="EMBL" id="NIDE01000014">
    <property type="protein sequence ID" value="OWK37645.1"/>
    <property type="molecule type" value="Genomic_DNA"/>
</dbReference>
<evidence type="ECO:0000313" key="4">
    <source>
        <dbReference type="Proteomes" id="UP000214646"/>
    </source>
</evidence>
<feature type="compositionally biased region" description="Low complexity" evidence="1">
    <location>
        <begin position="254"/>
        <end position="285"/>
    </location>
</feature>
<evidence type="ECO:0000256" key="2">
    <source>
        <dbReference type="SAM" id="SignalP"/>
    </source>
</evidence>
<accession>A0A225DMJ9</accession>
<comment type="caution">
    <text evidence="3">The sequence shown here is derived from an EMBL/GenBank/DDBJ whole genome shotgun (WGS) entry which is preliminary data.</text>
</comment>
<gene>
    <name evidence="3" type="ORF">FRUB_06765</name>
</gene>
<keyword evidence="2" id="KW-0732">Signal</keyword>
<name>A0A225DMJ9_9BACT</name>
<organism evidence="3 4">
    <name type="scientific">Fimbriiglobus ruber</name>
    <dbReference type="NCBI Taxonomy" id="1908690"/>
    <lineage>
        <taxon>Bacteria</taxon>
        <taxon>Pseudomonadati</taxon>
        <taxon>Planctomycetota</taxon>
        <taxon>Planctomycetia</taxon>
        <taxon>Gemmatales</taxon>
        <taxon>Gemmataceae</taxon>
        <taxon>Fimbriiglobus</taxon>
    </lineage>
</organism>
<sequence length="706" mass="70537">MIGTVGLFVLSGIAPAVAQQPAAQLKGPRPFDPAVITALARGAAPDYSTTYDARQAGVVVPSPQSTYDPNAAAAQPANGTFGGQPAPVRTAAIVEPSAGKPSFLSNTWDGMKGLFSGRSSAPSQGRTAPAYVDPPAMEYSNAPVSSPGVSASPPAYRWYGWGTTTPGSNPHAPSGQHPRGSANWYAQTGATPGAFPVMAATPARMAAGAEPPAYVGPQPTPEPIVRPLLTRGTAPEPPPAPKPVPAPSSPAPAPTSTLLPAPTSTLLSVPTPTLLSAPTPVTPAAKPEPRPAPNGPMSSRLAEPPPAPASPFVSTFSPPVTQTFDPQPLAVAPAKPSPAATTTPAKPPTLTMTPAAAGQPAATPPTPAAQTPPASPTWNSAKVSGDEALTFTPVASKPTATPVESALTPPAPKPAAKEQVSAPPAPVPATPKATPPALAPWTPSAAVPVTGEQPLSFKPVSLKPPAPPSASVVPPTPSVTPAPAATPSAPAAPRSKPTVELIPGPGATPKIQVIPGRPPAAVPDPVWKSPAAPTSKDTAADNQNLAFAAVTPAIASTATPVTPATPVMPANAIAPVARTEPAAATVVTVAASVPAAAPTSAPVTIAARPPAPDPAPMQVPPLRFNLAAREPAAPVQTSTMAIDALIRNASYGWAIVTDIKRTGTGSMTINLSAGSEADVRTAATEISRLPQLKAFDVSFEAALKAR</sequence>
<feature type="compositionally biased region" description="Pro residues" evidence="1">
    <location>
        <begin position="423"/>
        <end position="438"/>
    </location>
</feature>
<protein>
    <submittedName>
        <fullName evidence="3">Signal recognition particle, subunit Ffh SRP54</fullName>
    </submittedName>
</protein>
<feature type="region of interest" description="Disordered" evidence="1">
    <location>
        <begin position="210"/>
        <end position="498"/>
    </location>
</feature>
<evidence type="ECO:0000313" key="3">
    <source>
        <dbReference type="EMBL" id="OWK37645.1"/>
    </source>
</evidence>
<proteinExistence type="predicted"/>